<keyword evidence="1" id="KW-0175">Coiled coil</keyword>
<dbReference type="AlphaFoldDB" id="A0A921N093"/>
<organism evidence="3 4">
    <name type="scientific">Romboutsia timonensis</name>
    <dbReference type="NCBI Taxonomy" id="1776391"/>
    <lineage>
        <taxon>Bacteria</taxon>
        <taxon>Bacillati</taxon>
        <taxon>Bacillota</taxon>
        <taxon>Clostridia</taxon>
        <taxon>Peptostreptococcales</taxon>
        <taxon>Peptostreptococcaceae</taxon>
        <taxon>Romboutsia</taxon>
    </lineage>
</organism>
<dbReference type="InterPro" id="IPR010724">
    <property type="entry name" value="RepA_N"/>
</dbReference>
<evidence type="ECO:0000313" key="4">
    <source>
        <dbReference type="Proteomes" id="UP000776700"/>
    </source>
</evidence>
<dbReference type="EMBL" id="DYUB01000086">
    <property type="protein sequence ID" value="HJG95969.1"/>
    <property type="molecule type" value="Genomic_DNA"/>
</dbReference>
<reference evidence="3" key="1">
    <citation type="journal article" date="2021" name="PeerJ">
        <title>Extensive microbial diversity within the chicken gut microbiome revealed by metagenomics and culture.</title>
        <authorList>
            <person name="Gilroy R."/>
            <person name="Ravi A."/>
            <person name="Getino M."/>
            <person name="Pursley I."/>
            <person name="Horton D.L."/>
            <person name="Alikhan N.F."/>
            <person name="Baker D."/>
            <person name="Gharbi K."/>
            <person name="Hall N."/>
            <person name="Watson M."/>
            <person name="Adriaenssens E.M."/>
            <person name="Foster-Nyarko E."/>
            <person name="Jarju S."/>
            <person name="Secka A."/>
            <person name="Antonio M."/>
            <person name="Oren A."/>
            <person name="Chaudhuri R.R."/>
            <person name="La Ragione R."/>
            <person name="Hildebrand F."/>
            <person name="Pallen M.J."/>
        </authorList>
    </citation>
    <scope>NUCLEOTIDE SEQUENCE</scope>
    <source>
        <strain evidence="3">1277</strain>
    </source>
</reference>
<dbReference type="Proteomes" id="UP000776700">
    <property type="component" value="Unassembled WGS sequence"/>
</dbReference>
<feature type="coiled-coil region" evidence="1">
    <location>
        <begin position="142"/>
        <end position="169"/>
    </location>
</feature>
<accession>A0A921N093</accession>
<reference evidence="3" key="2">
    <citation type="submission" date="2021-09" db="EMBL/GenBank/DDBJ databases">
        <authorList>
            <person name="Gilroy R."/>
        </authorList>
    </citation>
    <scope>NUCLEOTIDE SEQUENCE</scope>
    <source>
        <strain evidence="3">1277</strain>
    </source>
</reference>
<dbReference type="Pfam" id="PF06970">
    <property type="entry name" value="RepA_N"/>
    <property type="match status" value="1"/>
</dbReference>
<name>A0A921N093_9FIRM</name>
<evidence type="ECO:0000256" key="1">
    <source>
        <dbReference type="SAM" id="Coils"/>
    </source>
</evidence>
<evidence type="ECO:0000259" key="2">
    <source>
        <dbReference type="Pfam" id="PF06970"/>
    </source>
</evidence>
<evidence type="ECO:0000313" key="3">
    <source>
        <dbReference type="EMBL" id="HJG95969.1"/>
    </source>
</evidence>
<proteinExistence type="predicted"/>
<protein>
    <submittedName>
        <fullName evidence="3">Replication initiator protein A</fullName>
    </submittedName>
</protein>
<feature type="domain" description="Replication initiator A N-terminal" evidence="2">
    <location>
        <begin position="14"/>
        <end position="103"/>
    </location>
</feature>
<sequence>MSKRFNIKNELEKLYFEIPKALVYEPKYKGNKAEGIKPLSNDAKFLYGILLDRTYLSMHTATEKGDTTYIDDNGDIFMYFELASIEEILNVGTKKAISVKKELIAFDLLEEVRVGQGKDNRLYLNIVETNKDNLKLYTSTFLNKVREKKKNEEKRIANLRKKKKAESVENTLYCQKGSTSTAQKEVLVLSKTQISNKELSNTDFSKPDFKKSDVDLFVLEDKAKKSLTYKIQMDTSMTIDEKVTELSKINNMNEHTKALVYKFTKYSILVSEAQIKMLNDCVYDVALESIDYTIAKGGRTFSYFYEVYKTKEKEDMDKLTNEFVFVPKFKPSFNTEKLFE</sequence>
<gene>
    <name evidence="3" type="ORF">K8V90_02575</name>
</gene>
<comment type="caution">
    <text evidence="3">The sequence shown here is derived from an EMBL/GenBank/DDBJ whole genome shotgun (WGS) entry which is preliminary data.</text>
</comment>